<evidence type="ECO:0000256" key="1">
    <source>
        <dbReference type="SAM" id="Coils"/>
    </source>
</evidence>
<gene>
    <name evidence="2" type="ORF">AWW70_03450</name>
</gene>
<dbReference type="AlphaFoldDB" id="A0A109FTZ4"/>
<sequence>MAYDHAFSCIKVTKEQYVKAIELLEKFNKESLYNFVVKPLDVLRDAIETKHYFSIEMGLSRKALELIILENNELKLRNKGLTEEYNLYKYKNEELTLKNEELTKRLEREKIKYIQEANFNRTTS</sequence>
<dbReference type="Proteomes" id="UP000065797">
    <property type="component" value="Unassembled WGS sequence"/>
</dbReference>
<organism evidence="2 3">
    <name type="scientific">Bacillus mycoides</name>
    <dbReference type="NCBI Taxonomy" id="1405"/>
    <lineage>
        <taxon>Bacteria</taxon>
        <taxon>Bacillati</taxon>
        <taxon>Bacillota</taxon>
        <taxon>Bacilli</taxon>
        <taxon>Bacillales</taxon>
        <taxon>Bacillaceae</taxon>
        <taxon>Bacillus</taxon>
        <taxon>Bacillus cereus group</taxon>
    </lineage>
</organism>
<reference evidence="2 3" key="1">
    <citation type="submission" date="2016-01" db="EMBL/GenBank/DDBJ databases">
        <authorList>
            <person name="McClelland M."/>
            <person name="Jain A."/>
            <person name="Saraogi P."/>
            <person name="Mendelson R."/>
            <person name="Westerman R."/>
            <person name="SanMiguel P."/>
            <person name="Csonka L."/>
        </authorList>
    </citation>
    <scope>NUCLEOTIDE SEQUENCE [LARGE SCALE GENOMIC DNA]</scope>
    <source>
        <strain evidence="2 3">PE8-15</strain>
    </source>
</reference>
<feature type="coiled-coil region" evidence="1">
    <location>
        <begin position="64"/>
        <end position="112"/>
    </location>
</feature>
<name>A0A109FTZ4_BACMY</name>
<keyword evidence="1" id="KW-0175">Coiled coil</keyword>
<comment type="caution">
    <text evidence="2">The sequence shown here is derived from an EMBL/GenBank/DDBJ whole genome shotgun (WGS) entry which is preliminary data.</text>
</comment>
<dbReference type="EMBL" id="LRPH01000099">
    <property type="protein sequence ID" value="KWU54499.1"/>
    <property type="molecule type" value="Genomic_DNA"/>
</dbReference>
<evidence type="ECO:0000313" key="3">
    <source>
        <dbReference type="Proteomes" id="UP000065797"/>
    </source>
</evidence>
<proteinExistence type="predicted"/>
<accession>A0A109FTZ4</accession>
<evidence type="ECO:0000313" key="2">
    <source>
        <dbReference type="EMBL" id="KWU54499.1"/>
    </source>
</evidence>
<protein>
    <submittedName>
        <fullName evidence="2">Uncharacterized protein</fullName>
    </submittedName>
</protein>
<dbReference type="RefSeq" id="WP_060751961.1">
    <property type="nucleotide sequence ID" value="NZ_LRPH01000099.1"/>
</dbReference>